<evidence type="ECO:0000256" key="4">
    <source>
        <dbReference type="ARBA" id="ARBA00022490"/>
    </source>
</evidence>
<evidence type="ECO:0000256" key="3">
    <source>
        <dbReference type="ARBA" id="ARBA00006678"/>
    </source>
</evidence>
<dbReference type="Pfam" id="PF03725">
    <property type="entry name" value="RNase_PH_C"/>
    <property type="match status" value="1"/>
</dbReference>
<evidence type="ECO:0000313" key="10">
    <source>
        <dbReference type="EMBL" id="CCI49409.1"/>
    </source>
</evidence>
<evidence type="ECO:0000256" key="6">
    <source>
        <dbReference type="ARBA" id="ARBA00023242"/>
    </source>
</evidence>
<evidence type="ECO:0000313" key="11">
    <source>
        <dbReference type="Proteomes" id="UP000053237"/>
    </source>
</evidence>
<feature type="domain" description="Exoribonuclease phosphorolytic" evidence="9">
    <location>
        <begin position="199"/>
        <end position="278"/>
    </location>
</feature>
<dbReference type="PANTHER" id="PTHR11097">
    <property type="entry name" value="EXOSOME COMPLEX EXONUCLEASE RIBOSOMAL RNA PROCESSING PROTEIN"/>
    <property type="match status" value="1"/>
</dbReference>
<evidence type="ECO:0000259" key="8">
    <source>
        <dbReference type="Pfam" id="PF01138"/>
    </source>
</evidence>
<dbReference type="Gene3D" id="3.30.230.70">
    <property type="entry name" value="GHMP Kinase, N-terminal domain"/>
    <property type="match status" value="1"/>
</dbReference>
<dbReference type="SUPFAM" id="SSF54211">
    <property type="entry name" value="Ribosomal protein S5 domain 2-like"/>
    <property type="match status" value="1"/>
</dbReference>
<reference evidence="10 11" key="1">
    <citation type="submission" date="2012-05" db="EMBL/GenBank/DDBJ databases">
        <title>Recombination and specialization in a pathogen metapopulation.</title>
        <authorList>
            <person name="Gardiner A."/>
            <person name="Kemen E."/>
            <person name="Schultz-Larsen T."/>
            <person name="MacLean D."/>
            <person name="Van Oosterhout C."/>
            <person name="Jones J.D.G."/>
        </authorList>
    </citation>
    <scope>NUCLEOTIDE SEQUENCE [LARGE SCALE GENOMIC DNA]</scope>
    <source>
        <strain evidence="10 11">Ac Nc2</strain>
    </source>
</reference>
<comment type="caution">
    <text evidence="10">The sequence shown here is derived from an EMBL/GenBank/DDBJ whole genome shotgun (WGS) entry which is preliminary data.</text>
</comment>
<dbReference type="GO" id="GO:0071028">
    <property type="term" value="P:nuclear mRNA surveillance"/>
    <property type="evidence" value="ECO:0007669"/>
    <property type="project" value="TreeGrafter"/>
</dbReference>
<keyword evidence="4" id="KW-0963">Cytoplasm</keyword>
<dbReference type="InParanoid" id="A0A024GST6"/>
<dbReference type="GO" id="GO:0034473">
    <property type="term" value="P:U1 snRNA 3'-end processing"/>
    <property type="evidence" value="ECO:0007669"/>
    <property type="project" value="TreeGrafter"/>
</dbReference>
<evidence type="ECO:0000256" key="7">
    <source>
        <dbReference type="SAM" id="MobiDB-lite"/>
    </source>
</evidence>
<dbReference type="GO" id="GO:0034476">
    <property type="term" value="P:U5 snRNA 3'-end processing"/>
    <property type="evidence" value="ECO:0007669"/>
    <property type="project" value="TreeGrafter"/>
</dbReference>
<dbReference type="PANTHER" id="PTHR11097:SF14">
    <property type="entry name" value="EXOSOME COMPLEX COMPONENT RRP45"/>
    <property type="match status" value="1"/>
</dbReference>
<organism evidence="10 11">
    <name type="scientific">Albugo candida</name>
    <dbReference type="NCBI Taxonomy" id="65357"/>
    <lineage>
        <taxon>Eukaryota</taxon>
        <taxon>Sar</taxon>
        <taxon>Stramenopiles</taxon>
        <taxon>Oomycota</taxon>
        <taxon>Peronosporomycetes</taxon>
        <taxon>Albuginales</taxon>
        <taxon>Albuginaceae</taxon>
        <taxon>Albugo</taxon>
    </lineage>
</organism>
<dbReference type="STRING" id="65357.A0A024GST6"/>
<keyword evidence="11" id="KW-1185">Reference proteome</keyword>
<protein>
    <submittedName>
        <fullName evidence="10">Uncharacterized protein</fullName>
    </submittedName>
</protein>
<name>A0A024GST6_9STRA</name>
<dbReference type="Pfam" id="PF01138">
    <property type="entry name" value="RNase_PH"/>
    <property type="match status" value="1"/>
</dbReference>
<comment type="subcellular location">
    <subcellularLocation>
        <location evidence="2">Cytoplasm</location>
    </subcellularLocation>
    <subcellularLocation>
        <location evidence="1">Nucleus</location>
    </subcellularLocation>
</comment>
<sequence length="474" mass="52652">MATRDEYEFQSENERSFIINGLQSKPCLRTDGREAMQQRKISIQFRRNTSQSQAILCLGGTRVLANVHGDIVSPFPDRPTEGFFYINVELSPMASQNFETGRPSSLSIELAKMIDRSIRDCRAFDTEALAIISGEKVWAIYCDVHVVDCDGNLTDAVQIAAIAALMHFRRPDFSVDLQKNNGNVQNVDTFDVIPLSLHHIPLSVSFCYISNQSDIDKKDGAPLSPIFFIDPTDREEKVMDGTISFTFNSFRELCAVHKNGGGPISTDDILRCAQIAAARVGELVSVLKEEERKADQVASARLRSKLRGRDFVDISSIHYEQSTADTIQVDLGDLTDFRKMHMRIPIGGNEANDENCNEHVSSMAELLQVLEMTTGIQANTEMVDESPRKAHSVGINLSSTSKAEFAASVNDTQTDSSRIKDTFASEDSSEEDEPMIVESEFASRPVAKPLSNAKSESSEEEDHNLLAAVRRNKR</sequence>
<evidence type="ECO:0000259" key="9">
    <source>
        <dbReference type="Pfam" id="PF03725"/>
    </source>
</evidence>
<feature type="region of interest" description="Disordered" evidence="7">
    <location>
        <begin position="406"/>
        <end position="474"/>
    </location>
</feature>
<dbReference type="InterPro" id="IPR015847">
    <property type="entry name" value="ExoRNase_PH_dom2"/>
</dbReference>
<dbReference type="InterPro" id="IPR036345">
    <property type="entry name" value="ExoRNase_PH_dom2_sf"/>
</dbReference>
<dbReference type="CDD" id="cd11368">
    <property type="entry name" value="RNase_PH_RRP45"/>
    <property type="match status" value="1"/>
</dbReference>
<dbReference type="GO" id="GO:0035925">
    <property type="term" value="F:mRNA 3'-UTR AU-rich region binding"/>
    <property type="evidence" value="ECO:0007669"/>
    <property type="project" value="TreeGrafter"/>
</dbReference>
<accession>A0A024GST6</accession>
<dbReference type="GO" id="GO:0071035">
    <property type="term" value="P:nuclear polyadenylation-dependent rRNA catabolic process"/>
    <property type="evidence" value="ECO:0007669"/>
    <property type="project" value="TreeGrafter"/>
</dbReference>
<feature type="domain" description="Exoribonuclease phosphorolytic" evidence="8">
    <location>
        <begin position="37"/>
        <end position="171"/>
    </location>
</feature>
<evidence type="ECO:0000256" key="1">
    <source>
        <dbReference type="ARBA" id="ARBA00004123"/>
    </source>
</evidence>
<dbReference type="GO" id="GO:0071038">
    <property type="term" value="P:TRAMP-dependent tRNA surveillance pathway"/>
    <property type="evidence" value="ECO:0007669"/>
    <property type="project" value="TreeGrafter"/>
</dbReference>
<proteinExistence type="inferred from homology"/>
<dbReference type="GO" id="GO:0034475">
    <property type="term" value="P:U4 snRNA 3'-end processing"/>
    <property type="evidence" value="ECO:0007669"/>
    <property type="project" value="TreeGrafter"/>
</dbReference>
<dbReference type="GO" id="GO:0016075">
    <property type="term" value="P:rRNA catabolic process"/>
    <property type="evidence" value="ECO:0007669"/>
    <property type="project" value="TreeGrafter"/>
</dbReference>
<dbReference type="InterPro" id="IPR020568">
    <property type="entry name" value="Ribosomal_Su5_D2-typ_SF"/>
</dbReference>
<dbReference type="OrthoDB" id="10264038at2759"/>
<dbReference type="SUPFAM" id="SSF55666">
    <property type="entry name" value="Ribonuclease PH domain 2-like"/>
    <property type="match status" value="1"/>
</dbReference>
<keyword evidence="6" id="KW-0539">Nucleus</keyword>
<evidence type="ECO:0000256" key="5">
    <source>
        <dbReference type="ARBA" id="ARBA00022884"/>
    </source>
</evidence>
<dbReference type="FunCoup" id="A0A024GST6">
    <property type="interactions" value="417"/>
</dbReference>
<dbReference type="GO" id="GO:0000176">
    <property type="term" value="C:nuclear exosome (RNase complex)"/>
    <property type="evidence" value="ECO:0007669"/>
    <property type="project" value="TreeGrafter"/>
</dbReference>
<gene>
    <name evidence="10" type="ORF">BN9_107230</name>
</gene>
<dbReference type="InterPro" id="IPR033100">
    <property type="entry name" value="Rrp45"/>
</dbReference>
<dbReference type="GO" id="GO:0000467">
    <property type="term" value="P:exonucleolytic trimming to generate mature 3'-end of 5.8S rRNA from tricistronic rRNA transcript (SSU-rRNA, 5.8S rRNA, LSU-rRNA)"/>
    <property type="evidence" value="ECO:0007669"/>
    <property type="project" value="TreeGrafter"/>
</dbReference>
<keyword evidence="5" id="KW-0694">RNA-binding</keyword>
<dbReference type="EMBL" id="CAIX01000294">
    <property type="protein sequence ID" value="CCI49409.1"/>
    <property type="molecule type" value="Genomic_DNA"/>
</dbReference>
<dbReference type="InterPro" id="IPR001247">
    <property type="entry name" value="ExoRNase_PH_dom1"/>
</dbReference>
<dbReference type="Proteomes" id="UP000053237">
    <property type="component" value="Unassembled WGS sequence"/>
</dbReference>
<dbReference type="InterPro" id="IPR050590">
    <property type="entry name" value="Exosome_comp_Rrp42_subfam"/>
</dbReference>
<dbReference type="InterPro" id="IPR027408">
    <property type="entry name" value="PNPase/RNase_PH_dom_sf"/>
</dbReference>
<dbReference type="GO" id="GO:0000177">
    <property type="term" value="C:cytoplasmic exosome (RNase complex)"/>
    <property type="evidence" value="ECO:0007669"/>
    <property type="project" value="TreeGrafter"/>
</dbReference>
<evidence type="ECO:0000256" key="2">
    <source>
        <dbReference type="ARBA" id="ARBA00004496"/>
    </source>
</evidence>
<dbReference type="AlphaFoldDB" id="A0A024GST6"/>
<comment type="similarity">
    <text evidence="3">Belongs to the RNase PH family.</text>
</comment>